<dbReference type="AlphaFoldDB" id="A0A5E8C0T5"/>
<evidence type="ECO:0000313" key="1">
    <source>
        <dbReference type="EMBL" id="VVT57489.1"/>
    </source>
</evidence>
<evidence type="ECO:0008006" key="3">
    <source>
        <dbReference type="Google" id="ProtNLM"/>
    </source>
</evidence>
<protein>
    <recommendedName>
        <fullName evidence="3">6,7-dimethyl-8-ribityllumazine synthase</fullName>
    </recommendedName>
</protein>
<gene>
    <name evidence="1" type="ORF">SAPINGB_P005721</name>
</gene>
<dbReference type="RefSeq" id="XP_031856326.1">
    <property type="nucleotide sequence ID" value="XM_032000435.1"/>
</dbReference>
<name>A0A5E8C0T5_9ASCO</name>
<accession>A0A5E8C0T5</accession>
<dbReference type="GeneID" id="43584535"/>
<proteinExistence type="predicted"/>
<dbReference type="EMBL" id="CABVLU010000005">
    <property type="protein sequence ID" value="VVT57489.1"/>
    <property type="molecule type" value="Genomic_DNA"/>
</dbReference>
<reference evidence="1 2" key="1">
    <citation type="submission" date="2019-09" db="EMBL/GenBank/DDBJ databases">
        <authorList>
            <person name="Brejova B."/>
        </authorList>
    </citation>
    <scope>NUCLEOTIDE SEQUENCE [LARGE SCALE GENOMIC DNA]</scope>
</reference>
<keyword evidence="2" id="KW-1185">Reference proteome</keyword>
<organism evidence="1 2">
    <name type="scientific">Magnusiomyces paraingens</name>
    <dbReference type="NCBI Taxonomy" id="2606893"/>
    <lineage>
        <taxon>Eukaryota</taxon>
        <taxon>Fungi</taxon>
        <taxon>Dikarya</taxon>
        <taxon>Ascomycota</taxon>
        <taxon>Saccharomycotina</taxon>
        <taxon>Dipodascomycetes</taxon>
        <taxon>Dipodascales</taxon>
        <taxon>Dipodascaceae</taxon>
        <taxon>Magnusiomyces</taxon>
    </lineage>
</organism>
<dbReference type="Proteomes" id="UP000398389">
    <property type="component" value="Unassembled WGS sequence"/>
</dbReference>
<evidence type="ECO:0000313" key="2">
    <source>
        <dbReference type="Proteomes" id="UP000398389"/>
    </source>
</evidence>
<sequence>MSYSYARHIDVTMISFGDDKYSRKYFDSIRTTLINNGIPDSRIEEINVDDAADVILYLKSSCIESYKAVFIVAGVCKKVLTTNLDYFSDSVYQPLINSIMHFQMKDNVQVPIKIAIKEPKRKLSDYEEEGKKIALSAIKMYEHFYRVY</sequence>